<comment type="caution">
    <text evidence="2">The sequence shown here is derived from an EMBL/GenBank/DDBJ whole genome shotgun (WGS) entry which is preliminary data.</text>
</comment>
<gene>
    <name evidence="2" type="ORF">IQ230_01980</name>
</gene>
<evidence type="ECO:0000313" key="2">
    <source>
        <dbReference type="EMBL" id="MBE9189153.1"/>
    </source>
</evidence>
<dbReference type="EMBL" id="JADEWN010000003">
    <property type="protein sequence ID" value="MBE9189153.1"/>
    <property type="molecule type" value="Genomic_DNA"/>
</dbReference>
<reference evidence="2 3" key="1">
    <citation type="submission" date="2020-10" db="EMBL/GenBank/DDBJ databases">
        <authorList>
            <person name="Castelo-Branco R."/>
            <person name="Eusebio N."/>
            <person name="Adriana R."/>
            <person name="Vieira A."/>
            <person name="Brugerolle De Fraissinette N."/>
            <person name="Rezende De Castro R."/>
            <person name="Schneider M.P."/>
            <person name="Vasconcelos V."/>
            <person name="Leao P.N."/>
        </authorList>
    </citation>
    <scope>NUCLEOTIDE SEQUENCE [LARGE SCALE GENOMIC DNA]</scope>
    <source>
        <strain evidence="2 3">LEGE 06123</strain>
    </source>
</reference>
<name>A0ABR9ULJ0_9CHRO</name>
<keyword evidence="3" id="KW-1185">Reference proteome</keyword>
<keyword evidence="1" id="KW-0812">Transmembrane</keyword>
<sequence>MHIVICPGIHAPHLTQEFVQGLNATASDTYNFLIYPNHDYAVLSLHLLQFLQAQLGNSQRRSPVVFIAFSAGVVGAILAASVWQSLGGQVLALIAIDGWGVPLFGNFPLHRLSHDYFTHWSSAMLGSGSHNFYAEPAVDHLTLWRSPHNVSGCYTKDSQTLAHLSAAEFLIMLLKQYGQVKEAREKLL</sequence>
<evidence type="ECO:0000313" key="3">
    <source>
        <dbReference type="Proteomes" id="UP000651156"/>
    </source>
</evidence>
<organism evidence="2 3">
    <name type="scientific">Gloeocapsopsis crepidinum LEGE 06123</name>
    <dbReference type="NCBI Taxonomy" id="588587"/>
    <lineage>
        <taxon>Bacteria</taxon>
        <taxon>Bacillati</taxon>
        <taxon>Cyanobacteriota</taxon>
        <taxon>Cyanophyceae</taxon>
        <taxon>Oscillatoriophycideae</taxon>
        <taxon>Chroococcales</taxon>
        <taxon>Chroococcaceae</taxon>
        <taxon>Gloeocapsopsis</taxon>
    </lineage>
</organism>
<protein>
    <recommendedName>
        <fullName evidence="4">Alpha/beta hydrolase</fullName>
    </recommendedName>
</protein>
<keyword evidence="1" id="KW-1133">Transmembrane helix</keyword>
<dbReference type="Proteomes" id="UP000651156">
    <property type="component" value="Unassembled WGS sequence"/>
</dbReference>
<keyword evidence="1" id="KW-0472">Membrane</keyword>
<evidence type="ECO:0000256" key="1">
    <source>
        <dbReference type="SAM" id="Phobius"/>
    </source>
</evidence>
<accession>A0ABR9ULJ0</accession>
<evidence type="ECO:0008006" key="4">
    <source>
        <dbReference type="Google" id="ProtNLM"/>
    </source>
</evidence>
<dbReference type="SUPFAM" id="SSF53474">
    <property type="entry name" value="alpha/beta-Hydrolases"/>
    <property type="match status" value="1"/>
</dbReference>
<proteinExistence type="predicted"/>
<dbReference type="RefSeq" id="WP_193930299.1">
    <property type="nucleotide sequence ID" value="NZ_CAWPMZ010000072.1"/>
</dbReference>
<dbReference type="InterPro" id="IPR029058">
    <property type="entry name" value="AB_hydrolase_fold"/>
</dbReference>
<feature type="transmembrane region" description="Helical" evidence="1">
    <location>
        <begin position="64"/>
        <end position="84"/>
    </location>
</feature>